<feature type="region of interest" description="Disordered" evidence="3">
    <location>
        <begin position="392"/>
        <end position="412"/>
    </location>
</feature>
<accession>A0A0L0DSC4</accession>
<dbReference type="STRING" id="461836.A0A0L0DSC4"/>
<evidence type="ECO:0000259" key="4">
    <source>
        <dbReference type="PROSITE" id="PS50004"/>
    </source>
</evidence>
<dbReference type="CDD" id="cd00030">
    <property type="entry name" value="C2"/>
    <property type="match status" value="1"/>
</dbReference>
<dbReference type="InterPro" id="IPR038792">
    <property type="entry name" value="CFAP97D1/2"/>
</dbReference>
<dbReference type="PANTHER" id="PTHR33768">
    <property type="entry name" value="MIP11318P"/>
    <property type="match status" value="1"/>
</dbReference>
<name>A0A0L0DSC4_THETB</name>
<dbReference type="Pfam" id="PF13879">
    <property type="entry name" value="Hmw_CFAP97"/>
    <property type="match status" value="1"/>
</dbReference>
<evidence type="ECO:0000256" key="1">
    <source>
        <dbReference type="ARBA" id="ARBA00008315"/>
    </source>
</evidence>
<evidence type="ECO:0000256" key="3">
    <source>
        <dbReference type="SAM" id="MobiDB-lite"/>
    </source>
</evidence>
<gene>
    <name evidence="5" type="ORF">AMSG_10782</name>
</gene>
<comment type="similarity">
    <text evidence="1">Belongs to the CFAP97 family.</text>
</comment>
<feature type="compositionally biased region" description="Low complexity" evidence="3">
    <location>
        <begin position="241"/>
        <end position="250"/>
    </location>
</feature>
<feature type="domain" description="C2" evidence="4">
    <location>
        <begin position="247"/>
        <end position="369"/>
    </location>
</feature>
<reference evidence="5 6" key="1">
    <citation type="submission" date="2010-05" db="EMBL/GenBank/DDBJ databases">
        <title>The Genome Sequence of Thecamonas trahens ATCC 50062.</title>
        <authorList>
            <consortium name="The Broad Institute Genome Sequencing Platform"/>
            <person name="Russ C."/>
            <person name="Cuomo C."/>
            <person name="Shea T."/>
            <person name="Young S.K."/>
            <person name="Zeng Q."/>
            <person name="Koehrsen M."/>
            <person name="Haas B."/>
            <person name="Borodovsky M."/>
            <person name="Guigo R."/>
            <person name="Alvarado L."/>
            <person name="Berlin A."/>
            <person name="Bochicchio J."/>
            <person name="Borenstein D."/>
            <person name="Chapman S."/>
            <person name="Chen Z."/>
            <person name="Freedman E."/>
            <person name="Gellesch M."/>
            <person name="Goldberg J."/>
            <person name="Griggs A."/>
            <person name="Gujja S."/>
            <person name="Heilman E."/>
            <person name="Heiman D."/>
            <person name="Hepburn T."/>
            <person name="Howarth C."/>
            <person name="Jen D."/>
            <person name="Larson L."/>
            <person name="Mehta T."/>
            <person name="Park D."/>
            <person name="Pearson M."/>
            <person name="Roberts A."/>
            <person name="Saif S."/>
            <person name="Shenoy N."/>
            <person name="Sisk P."/>
            <person name="Stolte C."/>
            <person name="Sykes S."/>
            <person name="Thomson T."/>
            <person name="Walk T."/>
            <person name="White J."/>
            <person name="Yandava C."/>
            <person name="Burger G."/>
            <person name="Gray M.W."/>
            <person name="Holland P.W.H."/>
            <person name="King N."/>
            <person name="Lang F.B.F."/>
            <person name="Roger A.J."/>
            <person name="Ruiz-Trillo I."/>
            <person name="Lander E."/>
            <person name="Nusbaum C."/>
        </authorList>
    </citation>
    <scope>NUCLEOTIDE SEQUENCE [LARGE SCALE GENOMIC DNA]</scope>
    <source>
        <strain evidence="5 6">ATCC 50062</strain>
    </source>
</reference>
<evidence type="ECO:0000313" key="5">
    <source>
        <dbReference type="EMBL" id="KNC55170.1"/>
    </source>
</evidence>
<dbReference type="InterPro" id="IPR029488">
    <property type="entry name" value="Hmw/CFAP97"/>
</dbReference>
<dbReference type="AlphaFoldDB" id="A0A0L0DSC4"/>
<dbReference type="GeneID" id="25568923"/>
<dbReference type="Proteomes" id="UP000054408">
    <property type="component" value="Unassembled WGS sequence"/>
</dbReference>
<feature type="coiled-coil region" evidence="2">
    <location>
        <begin position="46"/>
        <end position="73"/>
    </location>
</feature>
<dbReference type="Gene3D" id="2.60.40.150">
    <property type="entry name" value="C2 domain"/>
    <property type="match status" value="1"/>
</dbReference>
<feature type="compositionally biased region" description="Basic residues" evidence="3">
    <location>
        <begin position="20"/>
        <end position="32"/>
    </location>
</feature>
<dbReference type="eggNOG" id="KOG1011">
    <property type="taxonomic scope" value="Eukaryota"/>
</dbReference>
<feature type="region of interest" description="Disordered" evidence="3">
    <location>
        <begin position="20"/>
        <end position="40"/>
    </location>
</feature>
<evidence type="ECO:0000256" key="2">
    <source>
        <dbReference type="SAM" id="Coils"/>
    </source>
</evidence>
<organism evidence="5 6">
    <name type="scientific">Thecamonas trahens ATCC 50062</name>
    <dbReference type="NCBI Taxonomy" id="461836"/>
    <lineage>
        <taxon>Eukaryota</taxon>
        <taxon>Apusozoa</taxon>
        <taxon>Apusomonadida</taxon>
        <taxon>Apusomonadidae</taxon>
        <taxon>Thecamonas</taxon>
    </lineage>
</organism>
<dbReference type="EMBL" id="GL349496">
    <property type="protein sequence ID" value="KNC55170.1"/>
    <property type="molecule type" value="Genomic_DNA"/>
</dbReference>
<keyword evidence="6" id="KW-1185">Reference proteome</keyword>
<feature type="region of interest" description="Disordered" evidence="3">
    <location>
        <begin position="187"/>
        <end position="250"/>
    </location>
</feature>
<dbReference type="PROSITE" id="PS50004">
    <property type="entry name" value="C2"/>
    <property type="match status" value="1"/>
</dbReference>
<protein>
    <recommendedName>
        <fullName evidence="4">C2 domain-containing protein</fullName>
    </recommendedName>
</protein>
<dbReference type="SUPFAM" id="SSF49562">
    <property type="entry name" value="C2 domain (Calcium/lipid-binding domain, CaLB)"/>
    <property type="match status" value="1"/>
</dbReference>
<dbReference type="SMART" id="SM00239">
    <property type="entry name" value="C2"/>
    <property type="match status" value="1"/>
</dbReference>
<dbReference type="RefSeq" id="XP_013753223.1">
    <property type="nucleotide sequence ID" value="XM_013897769.1"/>
</dbReference>
<sequence>MHRAEPSANRILTKRWNARNHAQHKKRLRSVRSRVDNGPPRQYLHLHLNLKKLQQEEERMSQIEKDNRILLGKMSAIMRQKNTLDNRNARYKRGKPSLNRLKRKKELARITRENQRILSRIQSIQPTYNHVAWEQDRLRQQRMLANICEYPYLPPDAAAEPSLTRAQLEEMEARRRAEEDEKVRMQLLKRPKKAPTYHQPRNAAHYDDRPYSPDADDSYGYPEESAGLAEVEPVAPSRPTASEPVSPAGAASSAASSAIPAGSVAPVKVRVCVVEAADLASHDIDSANPGQTSDPYVAVKVGKTKRKTQTVQNSERPVFNEVFEFDELVGDEAIELKVMDDDTFSDDTIGVASFAVAAFDLNVEHDIWVNVTSDGATTGQLRLKLMFVAPGDEAGEGKGEGEGEGESDSRSQALRFAETRRVLLPSEGDLDLDLDLDLDRNLVCDGEVERDLERERSEELSVEIK</sequence>
<evidence type="ECO:0000313" key="6">
    <source>
        <dbReference type="Proteomes" id="UP000054408"/>
    </source>
</evidence>
<keyword evidence="2" id="KW-0175">Coiled coil</keyword>
<dbReference type="InterPro" id="IPR035892">
    <property type="entry name" value="C2_domain_sf"/>
</dbReference>
<dbReference type="InterPro" id="IPR000008">
    <property type="entry name" value="C2_dom"/>
</dbReference>
<dbReference type="OrthoDB" id="2163395at2759"/>
<dbReference type="Pfam" id="PF00168">
    <property type="entry name" value="C2"/>
    <property type="match status" value="1"/>
</dbReference>
<dbReference type="PANTHER" id="PTHR33768:SF3">
    <property type="entry name" value="MIP11318P"/>
    <property type="match status" value="1"/>
</dbReference>
<proteinExistence type="inferred from homology"/>